<feature type="transmembrane region" description="Helical" evidence="8">
    <location>
        <begin position="53"/>
        <end position="71"/>
    </location>
</feature>
<evidence type="ECO:0000313" key="10">
    <source>
        <dbReference type="Proteomes" id="UP000605970"/>
    </source>
</evidence>
<comment type="subcellular location">
    <subcellularLocation>
        <location evidence="1">Endoplasmic reticulum membrane</location>
        <topology evidence="1">Multi-pass membrane protein</topology>
    </subcellularLocation>
</comment>
<dbReference type="OrthoDB" id="10012212at2759"/>
<keyword evidence="7 8" id="KW-0472">Membrane</keyword>
<evidence type="ECO:0000256" key="1">
    <source>
        <dbReference type="ARBA" id="ARBA00004477"/>
    </source>
</evidence>
<dbReference type="PANTHER" id="PTHR13505:SF7">
    <property type="entry name" value="TRANSMEMBRANE PROTEIN 208"/>
    <property type="match status" value="1"/>
</dbReference>
<keyword evidence="6 8" id="KW-1133">Transmembrane helix</keyword>
<evidence type="ECO:0000256" key="5">
    <source>
        <dbReference type="ARBA" id="ARBA00022824"/>
    </source>
</evidence>
<dbReference type="PANTHER" id="PTHR13505">
    <property type="entry name" value="TRANSMEMBRANE PROTEIN 208"/>
    <property type="match status" value="1"/>
</dbReference>
<dbReference type="InterPro" id="IPR008506">
    <property type="entry name" value="SND2/TMEM208"/>
</dbReference>
<dbReference type="AlphaFoldDB" id="A0A8T0A220"/>
<gene>
    <name evidence="9" type="ORF">Mgra_00001368</name>
</gene>
<name>A0A8T0A220_9BILA</name>
<keyword evidence="4 8" id="KW-0812">Transmembrane</keyword>
<evidence type="ECO:0000256" key="2">
    <source>
        <dbReference type="ARBA" id="ARBA00009950"/>
    </source>
</evidence>
<evidence type="ECO:0000256" key="8">
    <source>
        <dbReference type="SAM" id="Phobius"/>
    </source>
</evidence>
<keyword evidence="5" id="KW-0256">Endoplasmic reticulum</keyword>
<dbReference type="GO" id="GO:0005773">
    <property type="term" value="C:vacuole"/>
    <property type="evidence" value="ECO:0007669"/>
    <property type="project" value="GOC"/>
</dbReference>
<evidence type="ECO:0000256" key="7">
    <source>
        <dbReference type="ARBA" id="ARBA00023136"/>
    </source>
</evidence>
<feature type="transmembrane region" description="Helical" evidence="8">
    <location>
        <begin position="24"/>
        <end position="47"/>
    </location>
</feature>
<comment type="similarity">
    <text evidence="2">Belongs to the TMEM208 family.</text>
</comment>
<dbReference type="GO" id="GO:0005789">
    <property type="term" value="C:endoplasmic reticulum membrane"/>
    <property type="evidence" value="ECO:0007669"/>
    <property type="project" value="UniProtKB-SubCell"/>
</dbReference>
<keyword evidence="10" id="KW-1185">Reference proteome</keyword>
<evidence type="ECO:0000256" key="4">
    <source>
        <dbReference type="ARBA" id="ARBA00022692"/>
    </source>
</evidence>
<accession>A0A8T0A220</accession>
<sequence length="172" mass="19712">MSQKHVKQAARGQRQIYEENRQTIIAYSAVSAVSLSIVGILNFFVFNASRGDWIGLIISFFCQLCSIGLMSSMMKGIRNEKNQIIDAGLDLNDPQAFGEYCKDVIILSVLVQIGSLFSVYFYFLMFLLPMFGIYKLWTKLLGPWFFAPAPELDENNDGKKKKRKEKTVYLRR</sequence>
<proteinExistence type="inferred from homology"/>
<organism evidence="9 10">
    <name type="scientific">Meloidogyne graminicola</name>
    <dbReference type="NCBI Taxonomy" id="189291"/>
    <lineage>
        <taxon>Eukaryota</taxon>
        <taxon>Metazoa</taxon>
        <taxon>Ecdysozoa</taxon>
        <taxon>Nematoda</taxon>
        <taxon>Chromadorea</taxon>
        <taxon>Rhabditida</taxon>
        <taxon>Tylenchina</taxon>
        <taxon>Tylenchomorpha</taxon>
        <taxon>Tylenchoidea</taxon>
        <taxon>Meloidogynidae</taxon>
        <taxon>Meloidogyninae</taxon>
        <taxon>Meloidogyne</taxon>
    </lineage>
</organism>
<evidence type="ECO:0000313" key="9">
    <source>
        <dbReference type="EMBL" id="KAF7639133.1"/>
    </source>
</evidence>
<protein>
    <recommendedName>
        <fullName evidence="3">Transmembrane protein 208</fullName>
    </recommendedName>
</protein>
<comment type="caution">
    <text evidence="9">The sequence shown here is derived from an EMBL/GenBank/DDBJ whole genome shotgun (WGS) entry which is preliminary data.</text>
</comment>
<dbReference type="Pfam" id="PF05620">
    <property type="entry name" value="TMEM208_SND2"/>
    <property type="match status" value="1"/>
</dbReference>
<dbReference type="GO" id="GO:0006624">
    <property type="term" value="P:vacuolar protein processing"/>
    <property type="evidence" value="ECO:0007669"/>
    <property type="project" value="TreeGrafter"/>
</dbReference>
<feature type="transmembrane region" description="Helical" evidence="8">
    <location>
        <begin position="104"/>
        <end position="134"/>
    </location>
</feature>
<reference evidence="9" key="1">
    <citation type="journal article" date="2020" name="Ecol. Evol.">
        <title>Genome structure and content of the rice root-knot nematode (Meloidogyne graminicola).</title>
        <authorList>
            <person name="Phan N.T."/>
            <person name="Danchin E.G.J."/>
            <person name="Klopp C."/>
            <person name="Perfus-Barbeoch L."/>
            <person name="Kozlowski D.K."/>
            <person name="Koutsovoulos G.D."/>
            <person name="Lopez-Roques C."/>
            <person name="Bouchez O."/>
            <person name="Zahm M."/>
            <person name="Besnard G."/>
            <person name="Bellafiore S."/>
        </authorList>
    </citation>
    <scope>NUCLEOTIDE SEQUENCE</scope>
    <source>
        <strain evidence="9">VN-18</strain>
    </source>
</reference>
<evidence type="ECO:0000256" key="6">
    <source>
        <dbReference type="ARBA" id="ARBA00022989"/>
    </source>
</evidence>
<evidence type="ECO:0000256" key="3">
    <source>
        <dbReference type="ARBA" id="ARBA00015033"/>
    </source>
</evidence>
<dbReference type="Proteomes" id="UP000605970">
    <property type="component" value="Unassembled WGS sequence"/>
</dbReference>
<dbReference type="EMBL" id="JABEBT010000007">
    <property type="protein sequence ID" value="KAF7639133.1"/>
    <property type="molecule type" value="Genomic_DNA"/>
</dbReference>